<dbReference type="OrthoDB" id="5811289at2759"/>
<dbReference type="RefSeq" id="XP_024501947.1">
    <property type="nucleotide sequence ID" value="XM_024647916.1"/>
</dbReference>
<dbReference type="InterPro" id="IPR036846">
    <property type="entry name" value="GM2-AP_sf"/>
</dbReference>
<reference evidence="3 4" key="1">
    <citation type="submission" date="2014-09" db="EMBL/GenBank/DDBJ databases">
        <authorList>
            <person name="Martin A.A."/>
        </authorList>
    </citation>
    <scope>NUCLEOTIDE SEQUENCE</scope>
    <source>
        <strain evidence="4">ED321</strain>
        <strain evidence="3">ED321 Heterogonic</strain>
    </source>
</reference>
<dbReference type="GeneID" id="36375110"/>
<dbReference type="WBParaSite" id="SRAE_1000101500.1">
    <property type="protein sequence ID" value="SRAE_1000101500.1"/>
    <property type="gene ID" value="WBGene00257615"/>
</dbReference>
<dbReference type="CTD" id="36375110"/>
<evidence type="ECO:0000313" key="5">
    <source>
        <dbReference type="WBParaSite" id="SRAE_1000101500.1"/>
    </source>
</evidence>
<sequence length="250" mass="27408">MWKMILTIAINLFVFGVITCYGANDINVKIERHFPCSPSSGPSKENTLIKFPSYKSPGVKFEEIINAQGNKCFKLSGGKVEVFGKGLDGNKKYYVHLETRIGIHGKPERCVNADGEGCGGIGSCVHCDICKNMGGALKNFVEILQGGQPAKCHSEGLPKGSYDDLSLKVCLPTKKELLPFLDENSTRAQQLWDLFVSSRSKSGEIPLVVAARLFDRPINKLTTKELNDALHGKKIGMVGCHWIYATISQT</sequence>
<dbReference type="OMA" id="FDRPINN"/>
<accession>A0A090KZ22</accession>
<proteinExistence type="predicted"/>
<feature type="signal peptide" evidence="2">
    <location>
        <begin position="1"/>
        <end position="20"/>
    </location>
</feature>
<protein>
    <submittedName>
        <fullName evidence="3 5">Uncharacterized protein</fullName>
    </submittedName>
</protein>
<dbReference type="AlphaFoldDB" id="A0A090KZ22"/>
<keyword evidence="1 2" id="KW-0732">Signal</keyword>
<dbReference type="PANTHER" id="PTHR37976:SF3">
    <property type="entry name" value="PROTEIN CBG16927"/>
    <property type="match status" value="1"/>
</dbReference>
<dbReference type="EMBL" id="LN609528">
    <property type="protein sequence ID" value="CEF62745.1"/>
    <property type="molecule type" value="Genomic_DNA"/>
</dbReference>
<evidence type="ECO:0000313" key="6">
    <source>
        <dbReference type="WormBase" id="SRAE_1000101500"/>
    </source>
</evidence>
<feature type="chain" id="PRO_5015030318" evidence="2">
    <location>
        <begin position="21"/>
        <end position="250"/>
    </location>
</feature>
<dbReference type="Proteomes" id="UP000035682">
    <property type="component" value="Unplaced"/>
</dbReference>
<gene>
    <name evidence="3 5 6" type="ORF">SRAE_1000101500</name>
</gene>
<organism evidence="3">
    <name type="scientific">Strongyloides ratti</name>
    <name type="common">Parasitic roundworm</name>
    <dbReference type="NCBI Taxonomy" id="34506"/>
    <lineage>
        <taxon>Eukaryota</taxon>
        <taxon>Metazoa</taxon>
        <taxon>Ecdysozoa</taxon>
        <taxon>Nematoda</taxon>
        <taxon>Chromadorea</taxon>
        <taxon>Rhabditida</taxon>
        <taxon>Tylenchina</taxon>
        <taxon>Panagrolaimomorpha</taxon>
        <taxon>Strongyloidoidea</taxon>
        <taxon>Strongyloididae</taxon>
        <taxon>Strongyloides</taxon>
    </lineage>
</organism>
<reference evidence="5" key="2">
    <citation type="submission" date="2020-12" db="UniProtKB">
        <authorList>
            <consortium name="WormBaseParasite"/>
        </authorList>
    </citation>
    <scope>IDENTIFICATION</scope>
</reference>
<evidence type="ECO:0000313" key="4">
    <source>
        <dbReference type="Proteomes" id="UP000035682"/>
    </source>
</evidence>
<evidence type="ECO:0000313" key="3">
    <source>
        <dbReference type="EMBL" id="CEF62745.1"/>
    </source>
</evidence>
<keyword evidence="4" id="KW-1185">Reference proteome</keyword>
<evidence type="ECO:0000256" key="1">
    <source>
        <dbReference type="ARBA" id="ARBA00022729"/>
    </source>
</evidence>
<evidence type="ECO:0000256" key="2">
    <source>
        <dbReference type="SAM" id="SignalP"/>
    </source>
</evidence>
<name>A0A090KZ22_STRRB</name>
<dbReference type="SUPFAM" id="SSF63707">
    <property type="entry name" value="Ganglioside M2 (gm2) activator"/>
    <property type="match status" value="1"/>
</dbReference>
<dbReference type="WormBase" id="SRAE_1000101500">
    <property type="protein sequence ID" value="SRP04254"/>
    <property type="gene ID" value="WBGene00257615"/>
</dbReference>
<dbReference type="PANTHER" id="PTHR37976">
    <property type="entry name" value="PROTEIN CBG16927"/>
    <property type="match status" value="1"/>
</dbReference>